<dbReference type="Pfam" id="PF02732">
    <property type="entry name" value="ERCC4"/>
    <property type="match status" value="1"/>
</dbReference>
<keyword evidence="7 13" id="KW-0227">DNA damage</keyword>
<evidence type="ECO:0000256" key="6">
    <source>
        <dbReference type="ARBA" id="ARBA00022759"/>
    </source>
</evidence>
<comment type="subunit">
    <text evidence="13">Interacts with EME1.</text>
</comment>
<evidence type="ECO:0000256" key="3">
    <source>
        <dbReference type="ARBA" id="ARBA00010015"/>
    </source>
</evidence>
<comment type="similarity">
    <text evidence="3 13">Belongs to the XPF family.</text>
</comment>
<dbReference type="InterPro" id="IPR011335">
    <property type="entry name" value="Restrct_endonuc-II-like"/>
</dbReference>
<organism evidence="15 16">
    <name type="scientific">Elysia marginata</name>
    <dbReference type="NCBI Taxonomy" id="1093978"/>
    <lineage>
        <taxon>Eukaryota</taxon>
        <taxon>Metazoa</taxon>
        <taxon>Spiralia</taxon>
        <taxon>Lophotrochozoa</taxon>
        <taxon>Mollusca</taxon>
        <taxon>Gastropoda</taxon>
        <taxon>Heterobranchia</taxon>
        <taxon>Euthyneura</taxon>
        <taxon>Panpulmonata</taxon>
        <taxon>Sacoglossa</taxon>
        <taxon>Placobranchoidea</taxon>
        <taxon>Plakobranchidae</taxon>
        <taxon>Elysia</taxon>
    </lineage>
</organism>
<keyword evidence="4 13" id="KW-0540">Nuclease</keyword>
<keyword evidence="8 13" id="KW-0378">Hydrolase</keyword>
<comment type="function">
    <text evidence="13">Interacts with EME1 to form a DNA structure-specific endonuclease with substrate preference for branched DNA structures with a 5'-end at the branch nick. Typical substrates include 3'-flap structures, D-loops, replication forks and nicked Holliday junctions. May be required in mitosis for the processing of stalled or collapsed replication fork intermediates. May be required in meiosis for the repair of meiosis-specific double strand breaks subsequent to single-end invasion (SEI).</text>
</comment>
<dbReference type="CDD" id="cd20074">
    <property type="entry name" value="XPF_nuclease_Mus81"/>
    <property type="match status" value="1"/>
</dbReference>
<evidence type="ECO:0000256" key="13">
    <source>
        <dbReference type="RuleBase" id="RU369042"/>
    </source>
</evidence>
<dbReference type="Proteomes" id="UP000762676">
    <property type="component" value="Unassembled WGS sequence"/>
</dbReference>
<keyword evidence="6 13" id="KW-0255">Endonuclease</keyword>
<dbReference type="GO" id="GO:0046872">
    <property type="term" value="F:metal ion binding"/>
    <property type="evidence" value="ECO:0007669"/>
    <property type="project" value="UniProtKB-UniRule"/>
</dbReference>
<evidence type="ECO:0000256" key="5">
    <source>
        <dbReference type="ARBA" id="ARBA00022723"/>
    </source>
</evidence>
<evidence type="ECO:0000256" key="9">
    <source>
        <dbReference type="ARBA" id="ARBA00022842"/>
    </source>
</evidence>
<dbReference type="Gene3D" id="1.10.150.670">
    <property type="entry name" value="Crossover junction endonuclease EME1, DNA-binding domain"/>
    <property type="match status" value="1"/>
</dbReference>
<evidence type="ECO:0000259" key="14">
    <source>
        <dbReference type="Pfam" id="PF02732"/>
    </source>
</evidence>
<comment type="subcellular location">
    <subcellularLocation>
        <location evidence="2 13">Nucleus</location>
    </subcellularLocation>
</comment>
<dbReference type="EC" id="3.1.22.-" evidence="13"/>
<dbReference type="GO" id="GO:0048257">
    <property type="term" value="F:3'-flap endonuclease activity"/>
    <property type="evidence" value="ECO:0007669"/>
    <property type="project" value="TreeGrafter"/>
</dbReference>
<evidence type="ECO:0000256" key="8">
    <source>
        <dbReference type="ARBA" id="ARBA00022801"/>
    </source>
</evidence>
<dbReference type="Pfam" id="PF21292">
    <property type="entry name" value="EME1-MUS81_C"/>
    <property type="match status" value="1"/>
</dbReference>
<dbReference type="GO" id="GO:0005634">
    <property type="term" value="C:nucleus"/>
    <property type="evidence" value="ECO:0007669"/>
    <property type="project" value="UniProtKB-SubCell"/>
</dbReference>
<evidence type="ECO:0000313" key="16">
    <source>
        <dbReference type="Proteomes" id="UP000762676"/>
    </source>
</evidence>
<dbReference type="SUPFAM" id="SSF52980">
    <property type="entry name" value="Restriction endonuclease-like"/>
    <property type="match status" value="1"/>
</dbReference>
<evidence type="ECO:0000256" key="1">
    <source>
        <dbReference type="ARBA" id="ARBA00001946"/>
    </source>
</evidence>
<evidence type="ECO:0000256" key="4">
    <source>
        <dbReference type="ARBA" id="ARBA00022722"/>
    </source>
</evidence>
<evidence type="ECO:0000256" key="11">
    <source>
        <dbReference type="ARBA" id="ARBA00023204"/>
    </source>
</evidence>
<dbReference type="InterPro" id="IPR047416">
    <property type="entry name" value="XPF_nuclease_Mus81"/>
</dbReference>
<dbReference type="InterPro" id="IPR006166">
    <property type="entry name" value="ERCC4_domain"/>
</dbReference>
<reference evidence="15 16" key="1">
    <citation type="journal article" date="2021" name="Elife">
        <title>Chloroplast acquisition without the gene transfer in kleptoplastic sea slugs, Plakobranchus ocellatus.</title>
        <authorList>
            <person name="Maeda T."/>
            <person name="Takahashi S."/>
            <person name="Yoshida T."/>
            <person name="Shimamura S."/>
            <person name="Takaki Y."/>
            <person name="Nagai Y."/>
            <person name="Toyoda A."/>
            <person name="Suzuki Y."/>
            <person name="Arimoto A."/>
            <person name="Ishii H."/>
            <person name="Satoh N."/>
            <person name="Nishiyama T."/>
            <person name="Hasebe M."/>
            <person name="Maruyama T."/>
            <person name="Minagawa J."/>
            <person name="Obokata J."/>
            <person name="Shigenobu S."/>
        </authorList>
    </citation>
    <scope>NUCLEOTIDE SEQUENCE [LARGE SCALE GENOMIC DNA]</scope>
</reference>
<evidence type="ECO:0000256" key="7">
    <source>
        <dbReference type="ARBA" id="ARBA00022763"/>
    </source>
</evidence>
<comment type="cofactor">
    <cofactor evidence="1 13">
        <name>Mg(2+)</name>
        <dbReference type="ChEBI" id="CHEBI:18420"/>
    </cofactor>
</comment>
<evidence type="ECO:0000256" key="2">
    <source>
        <dbReference type="ARBA" id="ARBA00004123"/>
    </source>
</evidence>
<sequence length="214" mass="24014">MDDLVSSLTDGRMKEQKFRLKHCGLSETIILIEEYGSVQNFSLSEDRIKQSIVNSQMIDGFKVKRCGSTKDAVSYLAIMTRFLQQSLCSKTLHGVPVDQMKLLKGQQTLDDSKQYLAPFNAFNEAAIKHKDLNVTELFAKQLIQVPGISADKAKAIINVYPTLSSLMDAYQNCSNVKDSEKLLATIKFGKNERNLGIAVSRMLHMLYTQQDSLP</sequence>
<name>A0AAV4EZA3_9GAST</name>
<dbReference type="GO" id="GO:0003677">
    <property type="term" value="F:DNA binding"/>
    <property type="evidence" value="ECO:0007669"/>
    <property type="project" value="UniProtKB-UniRule"/>
</dbReference>
<protein>
    <recommendedName>
        <fullName evidence="13">Crossover junction endonuclease MUS81</fullName>
        <ecNumber evidence="13">3.1.22.-</ecNumber>
    </recommendedName>
</protein>
<dbReference type="Gene3D" id="3.40.50.10130">
    <property type="match status" value="1"/>
</dbReference>
<dbReference type="GO" id="GO:0000727">
    <property type="term" value="P:double-strand break repair via break-induced replication"/>
    <property type="evidence" value="ECO:0007669"/>
    <property type="project" value="UniProtKB-UniRule"/>
</dbReference>
<dbReference type="InterPro" id="IPR042530">
    <property type="entry name" value="EME1/EME2_C"/>
</dbReference>
<dbReference type="GO" id="GO:0048476">
    <property type="term" value="C:Holliday junction resolvase complex"/>
    <property type="evidence" value="ECO:0007669"/>
    <property type="project" value="UniProtKB-UniRule"/>
</dbReference>
<keyword evidence="12 13" id="KW-0539">Nucleus</keyword>
<gene>
    <name evidence="15" type="ORF">ElyMa_005559000</name>
</gene>
<keyword evidence="16" id="KW-1185">Reference proteome</keyword>
<dbReference type="PANTHER" id="PTHR13451:SF0">
    <property type="entry name" value="CROSSOVER JUNCTION ENDONUCLEASE MUS81"/>
    <property type="match status" value="1"/>
</dbReference>
<comment type="caution">
    <text evidence="15">The sequence shown here is derived from an EMBL/GenBank/DDBJ whole genome shotgun (WGS) entry which is preliminary data.</text>
</comment>
<evidence type="ECO:0000313" key="15">
    <source>
        <dbReference type="EMBL" id="GFR66443.1"/>
    </source>
</evidence>
<feature type="domain" description="ERCC4" evidence="14">
    <location>
        <begin position="1"/>
        <end position="78"/>
    </location>
</feature>
<accession>A0AAV4EZA3</accession>
<keyword evidence="10 13" id="KW-0233">DNA recombination</keyword>
<dbReference type="AlphaFoldDB" id="A0AAV4EZA3"/>
<proteinExistence type="inferred from homology"/>
<keyword evidence="11 13" id="KW-0234">DNA repair</keyword>
<keyword evidence="5 13" id="KW-0479">Metal-binding</keyword>
<dbReference type="EMBL" id="BMAT01011086">
    <property type="protein sequence ID" value="GFR66443.1"/>
    <property type="molecule type" value="Genomic_DNA"/>
</dbReference>
<evidence type="ECO:0000256" key="12">
    <source>
        <dbReference type="ARBA" id="ARBA00023242"/>
    </source>
</evidence>
<dbReference type="GO" id="GO:0031573">
    <property type="term" value="P:mitotic intra-S DNA damage checkpoint signaling"/>
    <property type="evidence" value="ECO:0007669"/>
    <property type="project" value="TreeGrafter"/>
</dbReference>
<dbReference type="PANTHER" id="PTHR13451">
    <property type="entry name" value="CLASS II CROSSOVER JUNCTION ENDONUCLEASE MUS81"/>
    <property type="match status" value="1"/>
</dbReference>
<dbReference type="GO" id="GO:0000712">
    <property type="term" value="P:resolution of meiotic recombination intermediates"/>
    <property type="evidence" value="ECO:0007669"/>
    <property type="project" value="TreeGrafter"/>
</dbReference>
<keyword evidence="9 13" id="KW-0460">Magnesium</keyword>
<dbReference type="GO" id="GO:0008821">
    <property type="term" value="F:crossover junction DNA endonuclease activity"/>
    <property type="evidence" value="ECO:0007669"/>
    <property type="project" value="UniProtKB-UniRule"/>
</dbReference>
<evidence type="ECO:0000256" key="10">
    <source>
        <dbReference type="ARBA" id="ARBA00023172"/>
    </source>
</evidence>
<dbReference type="GO" id="GO:0006308">
    <property type="term" value="P:DNA catabolic process"/>
    <property type="evidence" value="ECO:0007669"/>
    <property type="project" value="UniProtKB-UniRule"/>
</dbReference>
<dbReference type="InterPro" id="IPR033309">
    <property type="entry name" value="Mus81"/>
</dbReference>